<comment type="similarity">
    <text evidence="5">Belongs to the RNase HII family.</text>
</comment>
<dbReference type="Pfam" id="PF01351">
    <property type="entry name" value="RNase_HII"/>
    <property type="match status" value="1"/>
</dbReference>
<evidence type="ECO:0000256" key="2">
    <source>
        <dbReference type="ARBA" id="ARBA00001936"/>
    </source>
</evidence>
<evidence type="ECO:0000313" key="15">
    <source>
        <dbReference type="EMBL" id="VAW84178.1"/>
    </source>
</evidence>
<comment type="catalytic activity">
    <reaction evidence="1">
        <text>Endonucleolytic cleavage to 5'-phosphomonoester.</text>
        <dbReference type="EC" id="3.1.26.4"/>
    </reaction>
</comment>
<gene>
    <name evidence="15" type="ORF">MNBD_GAMMA18-1640</name>
</gene>
<dbReference type="HAMAP" id="MF_00052_B">
    <property type="entry name" value="RNase_HII_B"/>
    <property type="match status" value="1"/>
</dbReference>
<dbReference type="SUPFAM" id="SSF53098">
    <property type="entry name" value="Ribonuclease H-like"/>
    <property type="match status" value="1"/>
</dbReference>
<dbReference type="EMBL" id="UOFP01000031">
    <property type="protein sequence ID" value="VAW84178.1"/>
    <property type="molecule type" value="Genomic_DNA"/>
</dbReference>
<dbReference type="GO" id="GO:0006298">
    <property type="term" value="P:mismatch repair"/>
    <property type="evidence" value="ECO:0007669"/>
    <property type="project" value="TreeGrafter"/>
</dbReference>
<keyword evidence="8" id="KW-0963">Cytoplasm</keyword>
<comment type="cofactor">
    <cofactor evidence="3">
        <name>Mg(2+)</name>
        <dbReference type="ChEBI" id="CHEBI:18420"/>
    </cofactor>
</comment>
<comment type="cofactor">
    <cofactor evidence="2">
        <name>Mn(2+)</name>
        <dbReference type="ChEBI" id="CHEBI:29035"/>
    </cofactor>
</comment>
<evidence type="ECO:0000256" key="1">
    <source>
        <dbReference type="ARBA" id="ARBA00000077"/>
    </source>
</evidence>
<evidence type="ECO:0000256" key="10">
    <source>
        <dbReference type="ARBA" id="ARBA00022723"/>
    </source>
</evidence>
<reference evidence="15" key="1">
    <citation type="submission" date="2018-06" db="EMBL/GenBank/DDBJ databases">
        <authorList>
            <person name="Zhirakovskaya E."/>
        </authorList>
    </citation>
    <scope>NUCLEOTIDE SEQUENCE</scope>
</reference>
<evidence type="ECO:0000256" key="13">
    <source>
        <dbReference type="ARBA" id="ARBA00023211"/>
    </source>
</evidence>
<keyword evidence="13" id="KW-0464">Manganese</keyword>
<dbReference type="GO" id="GO:0046872">
    <property type="term" value="F:metal ion binding"/>
    <property type="evidence" value="ECO:0007669"/>
    <property type="project" value="UniProtKB-KW"/>
</dbReference>
<evidence type="ECO:0000256" key="6">
    <source>
        <dbReference type="ARBA" id="ARBA00012180"/>
    </source>
</evidence>
<name>A0A3B0YTF2_9ZZZZ</name>
<evidence type="ECO:0000256" key="7">
    <source>
        <dbReference type="ARBA" id="ARBA00019179"/>
    </source>
</evidence>
<evidence type="ECO:0000256" key="12">
    <source>
        <dbReference type="ARBA" id="ARBA00022801"/>
    </source>
</evidence>
<dbReference type="InterPro" id="IPR001352">
    <property type="entry name" value="RNase_HII/HIII"/>
</dbReference>
<keyword evidence="11" id="KW-0255">Endonuclease</keyword>
<dbReference type="GO" id="GO:0032299">
    <property type="term" value="C:ribonuclease H2 complex"/>
    <property type="evidence" value="ECO:0007669"/>
    <property type="project" value="TreeGrafter"/>
</dbReference>
<comment type="subcellular location">
    <subcellularLocation>
        <location evidence="4">Cytoplasm</location>
    </subcellularLocation>
</comment>
<dbReference type="NCBIfam" id="NF000594">
    <property type="entry name" value="PRK00015.1-1"/>
    <property type="match status" value="1"/>
</dbReference>
<dbReference type="GO" id="GO:0004523">
    <property type="term" value="F:RNA-DNA hybrid ribonuclease activity"/>
    <property type="evidence" value="ECO:0007669"/>
    <property type="project" value="UniProtKB-EC"/>
</dbReference>
<feature type="domain" description="RNase H type-2" evidence="14">
    <location>
        <begin position="12"/>
        <end position="198"/>
    </location>
</feature>
<evidence type="ECO:0000256" key="8">
    <source>
        <dbReference type="ARBA" id="ARBA00022490"/>
    </source>
</evidence>
<evidence type="ECO:0000259" key="14">
    <source>
        <dbReference type="PROSITE" id="PS51975"/>
    </source>
</evidence>
<dbReference type="InterPro" id="IPR036397">
    <property type="entry name" value="RNaseH_sf"/>
</dbReference>
<dbReference type="CDD" id="cd07182">
    <property type="entry name" value="RNase_HII_bacteria_HII_like"/>
    <property type="match status" value="1"/>
</dbReference>
<sequence length="198" mass="21638">MQDEFNFVTDKRLIAGVDEVGRGPLAGPVVAAAVILDPNNPIDGLADSKKLTKKRREKLYDEIKSKALAWSIARAEVAEIDELNILQASLIAMSRAVAALSISPEHVLVDGNKLPEINCSAEAIIKGDEKIPAISAASIIAKVARDREMDEMDIEYPGYGFSKHSGYPTKINVQAVLELGVTPIHHRNFGTVRRQLER</sequence>
<dbReference type="InterPro" id="IPR012337">
    <property type="entry name" value="RNaseH-like_sf"/>
</dbReference>
<evidence type="ECO:0000256" key="9">
    <source>
        <dbReference type="ARBA" id="ARBA00022722"/>
    </source>
</evidence>
<keyword evidence="9" id="KW-0540">Nuclease</keyword>
<dbReference type="GO" id="GO:0003723">
    <property type="term" value="F:RNA binding"/>
    <property type="evidence" value="ECO:0007669"/>
    <property type="project" value="InterPro"/>
</dbReference>
<keyword evidence="10" id="KW-0479">Metal-binding</keyword>
<dbReference type="AlphaFoldDB" id="A0A3B0YTF2"/>
<dbReference type="GO" id="GO:0043137">
    <property type="term" value="P:DNA replication, removal of RNA primer"/>
    <property type="evidence" value="ECO:0007669"/>
    <property type="project" value="TreeGrafter"/>
</dbReference>
<dbReference type="PANTHER" id="PTHR10954">
    <property type="entry name" value="RIBONUCLEASE H2 SUBUNIT A"/>
    <property type="match status" value="1"/>
</dbReference>
<protein>
    <recommendedName>
        <fullName evidence="7">Ribonuclease HII</fullName>
        <ecNumber evidence="6">3.1.26.4</ecNumber>
    </recommendedName>
</protein>
<evidence type="ECO:0000256" key="5">
    <source>
        <dbReference type="ARBA" id="ARBA00007383"/>
    </source>
</evidence>
<dbReference type="EC" id="3.1.26.4" evidence="6"/>
<accession>A0A3B0YTF2</accession>
<dbReference type="PROSITE" id="PS51975">
    <property type="entry name" value="RNASE_H_2"/>
    <property type="match status" value="1"/>
</dbReference>
<evidence type="ECO:0000256" key="4">
    <source>
        <dbReference type="ARBA" id="ARBA00004496"/>
    </source>
</evidence>
<dbReference type="InterPro" id="IPR022898">
    <property type="entry name" value="RNase_HII"/>
</dbReference>
<evidence type="ECO:0000256" key="11">
    <source>
        <dbReference type="ARBA" id="ARBA00022759"/>
    </source>
</evidence>
<organism evidence="15">
    <name type="scientific">hydrothermal vent metagenome</name>
    <dbReference type="NCBI Taxonomy" id="652676"/>
    <lineage>
        <taxon>unclassified sequences</taxon>
        <taxon>metagenomes</taxon>
        <taxon>ecological metagenomes</taxon>
    </lineage>
</organism>
<dbReference type="FunFam" id="3.30.420.10:FF:000006">
    <property type="entry name" value="Ribonuclease HII"/>
    <property type="match status" value="1"/>
</dbReference>
<dbReference type="NCBIfam" id="NF000595">
    <property type="entry name" value="PRK00015.1-3"/>
    <property type="match status" value="1"/>
</dbReference>
<dbReference type="GO" id="GO:0005737">
    <property type="term" value="C:cytoplasm"/>
    <property type="evidence" value="ECO:0007669"/>
    <property type="project" value="UniProtKB-SubCell"/>
</dbReference>
<evidence type="ECO:0000256" key="3">
    <source>
        <dbReference type="ARBA" id="ARBA00001946"/>
    </source>
</evidence>
<dbReference type="NCBIfam" id="NF000596">
    <property type="entry name" value="PRK00015.1-4"/>
    <property type="match status" value="1"/>
</dbReference>
<dbReference type="InterPro" id="IPR024567">
    <property type="entry name" value="RNase_HII/HIII_dom"/>
</dbReference>
<dbReference type="Gene3D" id="3.30.420.10">
    <property type="entry name" value="Ribonuclease H-like superfamily/Ribonuclease H"/>
    <property type="match status" value="1"/>
</dbReference>
<proteinExistence type="inferred from homology"/>
<keyword evidence="12 15" id="KW-0378">Hydrolase</keyword>
<dbReference type="PANTHER" id="PTHR10954:SF18">
    <property type="entry name" value="RIBONUCLEASE HII"/>
    <property type="match status" value="1"/>
</dbReference>